<dbReference type="AlphaFoldDB" id="A0AA88A092"/>
<gene>
    <name evidence="2" type="ORF">TIFTF001_016380</name>
</gene>
<dbReference type="PANTHER" id="PTHR38020">
    <property type="entry name" value="UROPORPHYRINOGEN-III SYNTHASE"/>
    <property type="match status" value="1"/>
</dbReference>
<dbReference type="PANTHER" id="PTHR38020:SF1">
    <property type="entry name" value="UROPORPHYRINOGEN-III SYNTHASE"/>
    <property type="match status" value="1"/>
</dbReference>
<dbReference type="Proteomes" id="UP001187192">
    <property type="component" value="Unassembled WGS sequence"/>
</dbReference>
<dbReference type="SUPFAM" id="SSF69618">
    <property type="entry name" value="HemD-like"/>
    <property type="match status" value="1"/>
</dbReference>
<dbReference type="Pfam" id="PF02602">
    <property type="entry name" value="HEM4"/>
    <property type="match status" value="1"/>
</dbReference>
<dbReference type="InterPro" id="IPR003754">
    <property type="entry name" value="4pyrrol_synth_uPrphyn_synth"/>
</dbReference>
<organism evidence="2 3">
    <name type="scientific">Ficus carica</name>
    <name type="common">Common fig</name>
    <dbReference type="NCBI Taxonomy" id="3494"/>
    <lineage>
        <taxon>Eukaryota</taxon>
        <taxon>Viridiplantae</taxon>
        <taxon>Streptophyta</taxon>
        <taxon>Embryophyta</taxon>
        <taxon>Tracheophyta</taxon>
        <taxon>Spermatophyta</taxon>
        <taxon>Magnoliopsida</taxon>
        <taxon>eudicotyledons</taxon>
        <taxon>Gunneridae</taxon>
        <taxon>Pentapetalae</taxon>
        <taxon>rosids</taxon>
        <taxon>fabids</taxon>
        <taxon>Rosales</taxon>
        <taxon>Moraceae</taxon>
        <taxon>Ficeae</taxon>
        <taxon>Ficus</taxon>
    </lineage>
</organism>
<dbReference type="EMBL" id="BTGU01000025">
    <property type="protein sequence ID" value="GMN47204.1"/>
    <property type="molecule type" value="Genomic_DNA"/>
</dbReference>
<proteinExistence type="predicted"/>
<accession>A0AA88A092</accession>
<sequence>MRVSSLSQNTKYVHWASSIVEVHRTLSPITMWSMSTPVRPIPPNPTVAFTTPPNYAGRLSHLLAANGLNPLSSPTLLVEPTPLSISALKPFLPSLDAVFSAVAFTSRTGIAAISDRDRPLLSASGDGAFTIAALGMDSELLCDEFLSKFCENRNRIRILVPPIATPSGLVRSLGHGRGWRVLCPVPIVVDLEEPPVVPNFLRELESSRWVPVRVGAYETRWAGLECAKEVTEKIEKGDLAAIVFTSTAEVEGLLKSLRELGMDWREVKERCPGLVAAAHGPVTAAGAAMLGVEVDLVGDKFDSFNGVVNALRLRLNSSTCH</sequence>
<name>A0AA88A092_FICCA</name>
<evidence type="ECO:0000259" key="1">
    <source>
        <dbReference type="Pfam" id="PF02602"/>
    </source>
</evidence>
<dbReference type="Gene3D" id="3.40.50.10090">
    <property type="match status" value="1"/>
</dbReference>
<evidence type="ECO:0000313" key="2">
    <source>
        <dbReference type="EMBL" id="GMN47204.1"/>
    </source>
</evidence>
<feature type="domain" description="Tetrapyrrole biosynthesis uroporphyrinogen III synthase" evidence="1">
    <location>
        <begin position="58"/>
        <end position="301"/>
    </location>
</feature>
<evidence type="ECO:0000313" key="3">
    <source>
        <dbReference type="Proteomes" id="UP001187192"/>
    </source>
</evidence>
<dbReference type="CDD" id="cd06578">
    <property type="entry name" value="HemD"/>
    <property type="match status" value="1"/>
</dbReference>
<dbReference type="InterPro" id="IPR036108">
    <property type="entry name" value="4pyrrol_syn_uPrphyn_synt_sf"/>
</dbReference>
<comment type="caution">
    <text evidence="2">The sequence shown here is derived from an EMBL/GenBank/DDBJ whole genome shotgun (WGS) entry which is preliminary data.</text>
</comment>
<reference evidence="2" key="1">
    <citation type="submission" date="2023-07" db="EMBL/GenBank/DDBJ databases">
        <title>draft genome sequence of fig (Ficus carica).</title>
        <authorList>
            <person name="Takahashi T."/>
            <person name="Nishimura K."/>
        </authorList>
    </citation>
    <scope>NUCLEOTIDE SEQUENCE</scope>
</reference>
<dbReference type="GO" id="GO:0033014">
    <property type="term" value="P:tetrapyrrole biosynthetic process"/>
    <property type="evidence" value="ECO:0007669"/>
    <property type="project" value="InterPro"/>
</dbReference>
<keyword evidence="3" id="KW-1185">Reference proteome</keyword>
<protein>
    <recommendedName>
        <fullName evidence="1">Tetrapyrrole biosynthesis uroporphyrinogen III synthase domain-containing protein</fullName>
    </recommendedName>
</protein>
<dbReference type="GO" id="GO:0004852">
    <property type="term" value="F:uroporphyrinogen-III synthase activity"/>
    <property type="evidence" value="ECO:0007669"/>
    <property type="project" value="InterPro"/>
</dbReference>